<organism evidence="1 2">
    <name type="scientific">Candidatus Yanofskybacteria bacterium RIFCSPLOWO2_01_FULL_43_22</name>
    <dbReference type="NCBI Taxonomy" id="1802695"/>
    <lineage>
        <taxon>Bacteria</taxon>
        <taxon>Candidatus Yanofskyibacteriota</taxon>
    </lineage>
</organism>
<name>A0A1F8GG91_9BACT</name>
<evidence type="ECO:0000313" key="1">
    <source>
        <dbReference type="EMBL" id="OGN24404.1"/>
    </source>
</evidence>
<accession>A0A1F8GG91</accession>
<dbReference type="Proteomes" id="UP000178911">
    <property type="component" value="Unassembled WGS sequence"/>
</dbReference>
<dbReference type="AlphaFoldDB" id="A0A1F8GG91"/>
<evidence type="ECO:0008006" key="3">
    <source>
        <dbReference type="Google" id="ProtNLM"/>
    </source>
</evidence>
<evidence type="ECO:0000313" key="2">
    <source>
        <dbReference type="Proteomes" id="UP000178911"/>
    </source>
</evidence>
<sequence>MSNQEHPLPIHNVRIKKLKSLLAIIENSVKGSGNYLFRNLYADENGKEIDLLEDGKNSCGVFVSWILLTLELIKRPHSTVYGTEKDLVLSGWYEIKELRPGAVVVWEKRLADDGLLGDKNVELSHIGFCVSETEAVSNSSKGTGFPWKHNITYGGTRKIEKIYWHSDLDK</sequence>
<dbReference type="EMBL" id="MGKJ01000012">
    <property type="protein sequence ID" value="OGN24404.1"/>
    <property type="molecule type" value="Genomic_DNA"/>
</dbReference>
<dbReference type="STRING" id="1802695.A3A13_01675"/>
<protein>
    <recommendedName>
        <fullName evidence="3">NlpC/P60 domain-containing protein</fullName>
    </recommendedName>
</protein>
<comment type="caution">
    <text evidence="1">The sequence shown here is derived from an EMBL/GenBank/DDBJ whole genome shotgun (WGS) entry which is preliminary data.</text>
</comment>
<reference evidence="1 2" key="1">
    <citation type="journal article" date="2016" name="Nat. Commun.">
        <title>Thousands of microbial genomes shed light on interconnected biogeochemical processes in an aquifer system.</title>
        <authorList>
            <person name="Anantharaman K."/>
            <person name="Brown C.T."/>
            <person name="Hug L.A."/>
            <person name="Sharon I."/>
            <person name="Castelle C.J."/>
            <person name="Probst A.J."/>
            <person name="Thomas B.C."/>
            <person name="Singh A."/>
            <person name="Wilkins M.J."/>
            <person name="Karaoz U."/>
            <person name="Brodie E.L."/>
            <person name="Williams K.H."/>
            <person name="Hubbard S.S."/>
            <person name="Banfield J.F."/>
        </authorList>
    </citation>
    <scope>NUCLEOTIDE SEQUENCE [LARGE SCALE GENOMIC DNA]</scope>
</reference>
<gene>
    <name evidence="1" type="ORF">A3A13_01675</name>
</gene>
<proteinExistence type="predicted"/>